<dbReference type="AlphaFoldDB" id="A0A8B2PMG1"/>
<sequence>MTEKGTLIFCTGLDVVAARKLADPDKRLQPSLLIACLRAIETGRLLGQAEFQRQEQNS</sequence>
<evidence type="ECO:0000313" key="2">
    <source>
        <dbReference type="Proteomes" id="UP000249123"/>
    </source>
</evidence>
<dbReference type="RefSeq" id="WP_158534043.1">
    <property type="nucleotide sequence ID" value="NZ_AWFB01000078.1"/>
</dbReference>
<organism evidence="1 2">
    <name type="scientific">Hyphomonas pacifica</name>
    <dbReference type="NCBI Taxonomy" id="1280941"/>
    <lineage>
        <taxon>Bacteria</taxon>
        <taxon>Pseudomonadati</taxon>
        <taxon>Pseudomonadota</taxon>
        <taxon>Alphaproteobacteria</taxon>
        <taxon>Hyphomonadales</taxon>
        <taxon>Hyphomonadaceae</taxon>
        <taxon>Hyphomonas</taxon>
    </lineage>
</organism>
<accession>A0A8B2PMG1</accession>
<keyword evidence="2" id="KW-1185">Reference proteome</keyword>
<evidence type="ECO:0000313" key="1">
    <source>
        <dbReference type="EMBL" id="RAN30631.1"/>
    </source>
</evidence>
<proteinExistence type="predicted"/>
<dbReference type="Proteomes" id="UP000249123">
    <property type="component" value="Unassembled WGS sequence"/>
</dbReference>
<name>A0A8B2PMG1_9PROT</name>
<gene>
    <name evidence="1" type="ORF">HY3_05635</name>
</gene>
<dbReference type="EMBL" id="AWFB01000078">
    <property type="protein sequence ID" value="RAN30631.1"/>
    <property type="molecule type" value="Genomic_DNA"/>
</dbReference>
<protein>
    <submittedName>
        <fullName evidence="1">Uncharacterized protein</fullName>
    </submittedName>
</protein>
<comment type="caution">
    <text evidence="1">The sequence shown here is derived from an EMBL/GenBank/DDBJ whole genome shotgun (WGS) entry which is preliminary data.</text>
</comment>
<reference evidence="1 2" key="1">
    <citation type="submission" date="2013-04" db="EMBL/GenBank/DDBJ databases">
        <title>Hyphomonas sp. T24B3 Genome Sequencing.</title>
        <authorList>
            <person name="Lai Q."/>
            <person name="Shao Z."/>
        </authorList>
    </citation>
    <scope>NUCLEOTIDE SEQUENCE [LARGE SCALE GENOMIC DNA]</scope>
    <source>
        <strain evidence="1 2">T24B3</strain>
    </source>
</reference>